<name>A0A2X2DJZ5_PROMI</name>
<dbReference type="AlphaFoldDB" id="A0A2X2DJZ5"/>
<dbReference type="InterPro" id="IPR007298">
    <property type="entry name" value="Cu-R_lipoprotein_NlpE"/>
</dbReference>
<dbReference type="Gene3D" id="2.40.128.640">
    <property type="match status" value="1"/>
</dbReference>
<keyword evidence="2" id="KW-0449">Lipoprotein</keyword>
<reference evidence="2 3" key="1">
    <citation type="submission" date="2018-06" db="EMBL/GenBank/DDBJ databases">
        <authorList>
            <consortium name="Pathogen Informatics"/>
            <person name="Doyle S."/>
        </authorList>
    </citation>
    <scope>NUCLEOTIDE SEQUENCE [LARGE SCALE GENOMIC DNA]</scope>
    <source>
        <strain evidence="2 3">NCTC10975</strain>
    </source>
</reference>
<sequence>MGEKNFYLQPLLQGYLLCQAARIILACHSMVKLLIKPYNSILPCADCSGIDTTILVNQDGSYVMEQSYQGTSDDNRSFFESGTWSLSKDKLTLTNSYGEKSYYLPREDKLVMLDIDGNVINSGLNYTLAKVQPKQLAGEFTYFADAGTFKDCQSGRVYAADGLVLEKGYFATGVDGGTPVYLEVRGYYSIRPSMEDGQYDRALVVTDNKPRFDRHGSCNSRRNSRS</sequence>
<evidence type="ECO:0000313" key="3">
    <source>
        <dbReference type="Proteomes" id="UP000251485"/>
    </source>
</evidence>
<accession>A0A2X2DJZ5</accession>
<organism evidence="2 3">
    <name type="scientific">Proteus mirabilis</name>
    <dbReference type="NCBI Taxonomy" id="584"/>
    <lineage>
        <taxon>Bacteria</taxon>
        <taxon>Pseudomonadati</taxon>
        <taxon>Pseudomonadota</taxon>
        <taxon>Gammaproteobacteria</taxon>
        <taxon>Enterobacterales</taxon>
        <taxon>Morganellaceae</taxon>
        <taxon>Proteus</taxon>
    </lineage>
</organism>
<evidence type="ECO:0000313" key="2">
    <source>
        <dbReference type="EMBL" id="SPY94840.1"/>
    </source>
</evidence>
<dbReference type="Pfam" id="PF17185">
    <property type="entry name" value="NlpE_C"/>
    <property type="match status" value="1"/>
</dbReference>
<dbReference type="Pfam" id="PF04170">
    <property type="entry name" value="NlpE"/>
    <property type="match status" value="1"/>
</dbReference>
<dbReference type="Gene3D" id="2.40.50.540">
    <property type="match status" value="1"/>
</dbReference>
<feature type="domain" description="NlpE C-terminal OB" evidence="1">
    <location>
        <begin position="131"/>
        <end position="219"/>
    </location>
</feature>
<dbReference type="EMBL" id="UAUE01000006">
    <property type="protein sequence ID" value="SPY94840.1"/>
    <property type="molecule type" value="Genomic_DNA"/>
</dbReference>
<dbReference type="InterPro" id="IPR038139">
    <property type="entry name" value="NlpE_C_sf"/>
</dbReference>
<dbReference type="Proteomes" id="UP000251485">
    <property type="component" value="Unassembled WGS sequence"/>
</dbReference>
<dbReference type="InterPro" id="IPR033450">
    <property type="entry name" value="NlpE_C"/>
</dbReference>
<proteinExistence type="predicted"/>
<evidence type="ECO:0000259" key="1">
    <source>
        <dbReference type="Pfam" id="PF17185"/>
    </source>
</evidence>
<dbReference type="NCBIfam" id="NF007814">
    <property type="entry name" value="PRK10523.1"/>
    <property type="match status" value="1"/>
</dbReference>
<gene>
    <name evidence="2" type="primary">cutF</name>
    <name evidence="2" type="ORF">NCTC10975_01190</name>
</gene>
<protein>
    <submittedName>
        <fullName evidence="2">Lipoprotein involved with copper homeostasis and adhesion</fullName>
    </submittedName>
</protein>